<reference evidence="2 3" key="1">
    <citation type="submission" date="2016-10" db="EMBL/GenBank/DDBJ databases">
        <authorList>
            <person name="de Groot N.N."/>
        </authorList>
    </citation>
    <scope>NUCLEOTIDE SEQUENCE [LARGE SCALE GENOMIC DNA]</scope>
    <source>
        <strain evidence="3">DSM 938 / 37b4</strain>
    </source>
</reference>
<dbReference type="OrthoDB" id="7875280at2"/>
<protein>
    <recommendedName>
        <fullName evidence="1">DUF4376 domain-containing protein</fullName>
    </recommendedName>
</protein>
<evidence type="ECO:0000259" key="1">
    <source>
        <dbReference type="Pfam" id="PF14301"/>
    </source>
</evidence>
<dbReference type="Proteomes" id="UP000183812">
    <property type="component" value="Unassembled WGS sequence"/>
</dbReference>
<dbReference type="Pfam" id="PF14301">
    <property type="entry name" value="DUF4376"/>
    <property type="match status" value="1"/>
</dbReference>
<dbReference type="EMBL" id="FNAY01000012">
    <property type="protein sequence ID" value="SDF51908.1"/>
    <property type="molecule type" value="Genomic_DNA"/>
</dbReference>
<feature type="domain" description="DUF4376" evidence="1">
    <location>
        <begin position="58"/>
        <end position="154"/>
    </location>
</feature>
<dbReference type="InterPro" id="IPR025484">
    <property type="entry name" value="DUF4376"/>
</dbReference>
<proteinExistence type="predicted"/>
<dbReference type="RefSeq" id="WP_074554436.1">
    <property type="nucleotide sequence ID" value="NZ_CP119563.1"/>
</dbReference>
<dbReference type="AlphaFoldDB" id="A0A1G7LQT6"/>
<sequence>MEYGFFHPARGYWQTTDAPSPEALAAYPEGTIEVPLRPGADHVWTGESWDPAPLPITRDQVLAALKTARDAAIARGIEVDGLRVQTDDLSQSRLTAAALAAQLDPGSTVRWKLATGEFVVLTAPQIIALALAVRAHVQACFNREAELAEVIRVTDDPGTVVIDGF</sequence>
<evidence type="ECO:0000313" key="2">
    <source>
        <dbReference type="EMBL" id="SDF51908.1"/>
    </source>
</evidence>
<gene>
    <name evidence="2" type="ORF">SAMN04244550_02374</name>
</gene>
<name>A0A1G7LQT6_RHOCA</name>
<accession>A0A1G7LQT6</accession>
<evidence type="ECO:0000313" key="3">
    <source>
        <dbReference type="Proteomes" id="UP000183812"/>
    </source>
</evidence>
<organism evidence="2 3">
    <name type="scientific">Rhodobacter capsulatus</name>
    <name type="common">Rhodopseudomonas capsulata</name>
    <dbReference type="NCBI Taxonomy" id="1061"/>
    <lineage>
        <taxon>Bacteria</taxon>
        <taxon>Pseudomonadati</taxon>
        <taxon>Pseudomonadota</taxon>
        <taxon>Alphaproteobacteria</taxon>
        <taxon>Rhodobacterales</taxon>
        <taxon>Rhodobacter group</taxon>
        <taxon>Rhodobacter</taxon>
    </lineage>
</organism>